<dbReference type="SMART" id="SM00450">
    <property type="entry name" value="RHOD"/>
    <property type="match status" value="1"/>
</dbReference>
<dbReference type="CDD" id="cd00158">
    <property type="entry name" value="RHOD"/>
    <property type="match status" value="1"/>
</dbReference>
<dbReference type="PROSITE" id="PS50206">
    <property type="entry name" value="RHODANESE_3"/>
    <property type="match status" value="1"/>
</dbReference>
<dbReference type="RefSeq" id="WP_051632835.1">
    <property type="nucleotide sequence ID" value="NZ_JMSZ01000036.1"/>
</dbReference>
<comment type="caution">
    <text evidence="2">The sequence shown here is derived from an EMBL/GenBank/DDBJ whole genome shotgun (WGS) entry which is preliminary data.</text>
</comment>
<keyword evidence="3" id="KW-1185">Reference proteome</keyword>
<proteinExistence type="predicted"/>
<keyword evidence="2" id="KW-0808">Transferase</keyword>
<sequence>MKYITAIFTAFSISLLALPVGAYESIAPSADELKAMDVLLIDIREPHEWQETGIVEGAIPITASRLFLQELAPLLDDRPVALICRTGNRTEQLSGLLEPHLQQEVINIEGGIFRLMAEGYQPVPVSKHMQ</sequence>
<protein>
    <submittedName>
        <fullName evidence="2">Rhodanese-related sulfurtransferase</fullName>
    </submittedName>
</protein>
<dbReference type="GO" id="GO:0016740">
    <property type="term" value="F:transferase activity"/>
    <property type="evidence" value="ECO:0007669"/>
    <property type="project" value="UniProtKB-KW"/>
</dbReference>
<dbReference type="OrthoDB" id="9814704at2"/>
<evidence type="ECO:0000313" key="3">
    <source>
        <dbReference type="Proteomes" id="UP000027318"/>
    </source>
</evidence>
<dbReference type="AlphaFoldDB" id="A0A063XXA0"/>
<dbReference type="InterPro" id="IPR036873">
    <property type="entry name" value="Rhodanese-like_dom_sf"/>
</dbReference>
<dbReference type="InterPro" id="IPR001763">
    <property type="entry name" value="Rhodanese-like_dom"/>
</dbReference>
<name>A0A063XXA0_9GAMM</name>
<feature type="domain" description="Rhodanese" evidence="1">
    <location>
        <begin position="34"/>
        <end position="124"/>
    </location>
</feature>
<organism evidence="2 3">
    <name type="scientific">Nitrincola lacisaponensis</name>
    <dbReference type="NCBI Taxonomy" id="267850"/>
    <lineage>
        <taxon>Bacteria</taxon>
        <taxon>Pseudomonadati</taxon>
        <taxon>Pseudomonadota</taxon>
        <taxon>Gammaproteobacteria</taxon>
        <taxon>Oceanospirillales</taxon>
        <taxon>Oceanospirillaceae</taxon>
        <taxon>Nitrincola</taxon>
    </lineage>
</organism>
<accession>A0A063XXA0</accession>
<dbReference type="Proteomes" id="UP000027318">
    <property type="component" value="Unassembled WGS sequence"/>
</dbReference>
<gene>
    <name evidence="2" type="ORF">ADINL_2724</name>
</gene>
<dbReference type="EMBL" id="JMSZ01000036">
    <property type="protein sequence ID" value="KDE38823.1"/>
    <property type="molecule type" value="Genomic_DNA"/>
</dbReference>
<evidence type="ECO:0000259" key="1">
    <source>
        <dbReference type="PROSITE" id="PS50206"/>
    </source>
</evidence>
<reference evidence="2 3" key="1">
    <citation type="journal article" date="2005" name="Int. J. Syst. Evol. Microbiol.">
        <title>Nitrincola lacisaponensis gen. nov., sp. nov., a novel alkaliphilic bacterium isolated from an alkaline, saline lake.</title>
        <authorList>
            <person name="Dimitriu P.A."/>
            <person name="Shukla S.K."/>
            <person name="Conradt J."/>
            <person name="Marquez M.C."/>
            <person name="Ventosa A."/>
            <person name="Maglia A."/>
            <person name="Peyton B.M."/>
            <person name="Pinkart H.C."/>
            <person name="Mormile M.R."/>
        </authorList>
    </citation>
    <scope>NUCLEOTIDE SEQUENCE [LARGE SCALE GENOMIC DNA]</scope>
    <source>
        <strain evidence="2 3">4CA</strain>
    </source>
</reference>
<dbReference type="Gene3D" id="3.40.250.10">
    <property type="entry name" value="Rhodanese-like domain"/>
    <property type="match status" value="1"/>
</dbReference>
<evidence type="ECO:0000313" key="2">
    <source>
        <dbReference type="EMBL" id="KDE38823.1"/>
    </source>
</evidence>
<dbReference type="STRING" id="267850.ADINL_2724"/>
<dbReference type="Pfam" id="PF00581">
    <property type="entry name" value="Rhodanese"/>
    <property type="match status" value="1"/>
</dbReference>
<dbReference type="SUPFAM" id="SSF52821">
    <property type="entry name" value="Rhodanese/Cell cycle control phosphatase"/>
    <property type="match status" value="1"/>
</dbReference>